<feature type="domain" description="Transcription activator GCR1-like" evidence="1">
    <location>
        <begin position="1"/>
        <end position="77"/>
    </location>
</feature>
<proteinExistence type="predicted"/>
<reference evidence="3" key="1">
    <citation type="submission" date="2016-05" db="EMBL/GenBank/DDBJ databases">
        <title>Comparative genomics of biotechnologically important yeasts.</title>
        <authorList>
            <consortium name="DOE Joint Genome Institute"/>
            <person name="Riley R."/>
            <person name="Haridas S."/>
            <person name="Wolfe K.H."/>
            <person name="Lopes M.R."/>
            <person name="Hittinger C.T."/>
            <person name="Goker M."/>
            <person name="Salamov A."/>
            <person name="Wisecaver J."/>
            <person name="Long T.M."/>
            <person name="Aerts A.L."/>
            <person name="Barry K."/>
            <person name="Choi C."/>
            <person name="Clum A."/>
            <person name="Coughlan A.Y."/>
            <person name="Deshpande S."/>
            <person name="Douglass A.P."/>
            <person name="Hanson S.J."/>
            <person name="Klenk H.-P."/>
            <person name="Labutti K."/>
            <person name="Lapidus A."/>
            <person name="Lindquist E."/>
            <person name="Lipzen A."/>
            <person name="Meier-Kolthoff J.P."/>
            <person name="Ohm R.A."/>
            <person name="Otillar R.P."/>
            <person name="Pangilinan J."/>
            <person name="Peng Y."/>
            <person name="Rokas A."/>
            <person name="Rosa C.A."/>
            <person name="Scheuner C."/>
            <person name="Sibirny A.A."/>
            <person name="Slot J.C."/>
            <person name="Stielow J.B."/>
            <person name="Sun H."/>
            <person name="Kurtzman C.P."/>
            <person name="Blackwell M."/>
            <person name="Grigoriev I.V."/>
            <person name="Jeffries T.W."/>
        </authorList>
    </citation>
    <scope>NUCLEOTIDE SEQUENCE [LARGE SCALE GENOMIC DNA]</scope>
    <source>
        <strain evidence="3">NRRL Y-12698</strain>
    </source>
</reference>
<accession>A0A1E3QZR7</accession>
<dbReference type="InterPro" id="IPR052146">
    <property type="entry name" value="HOT1"/>
</dbReference>
<dbReference type="Proteomes" id="UP000094336">
    <property type="component" value="Unassembled WGS sequence"/>
</dbReference>
<dbReference type="OrthoDB" id="428577at2759"/>
<dbReference type="RefSeq" id="XP_018988466.1">
    <property type="nucleotide sequence ID" value="XM_019132338.1"/>
</dbReference>
<evidence type="ECO:0000313" key="2">
    <source>
        <dbReference type="EMBL" id="ODQ83138.1"/>
    </source>
</evidence>
<evidence type="ECO:0000259" key="1">
    <source>
        <dbReference type="Pfam" id="PF12550"/>
    </source>
</evidence>
<dbReference type="Pfam" id="PF12550">
    <property type="entry name" value="GCR1_C"/>
    <property type="match status" value="1"/>
</dbReference>
<dbReference type="AlphaFoldDB" id="A0A1E3QZR7"/>
<dbReference type="GO" id="GO:0000978">
    <property type="term" value="F:RNA polymerase II cis-regulatory region sequence-specific DNA binding"/>
    <property type="evidence" value="ECO:0007669"/>
    <property type="project" value="TreeGrafter"/>
</dbReference>
<dbReference type="PANTHER" id="PTHR37784:SF2">
    <property type="entry name" value="HIGH-OSMOLARITY-INDUCED TRANSCRIPTION PROTEIN 1"/>
    <property type="match status" value="1"/>
</dbReference>
<sequence length="99" mass="11357">MDREIVSVIDLYREWFIPGADGLCVETLERGSKAWRKGPQNKTFFLRRKVVIEEIVKVARETGKPQVEIAQMFERVRSERNIGLAKLASAIKKGEIKVV</sequence>
<dbReference type="GO" id="GO:0060963">
    <property type="term" value="P:positive regulation of ribosomal protein gene transcription by RNA polymerase II"/>
    <property type="evidence" value="ECO:0007669"/>
    <property type="project" value="TreeGrafter"/>
</dbReference>
<gene>
    <name evidence="2" type="ORF">BABINDRAFT_5997</name>
</gene>
<name>A0A1E3QZR7_9ASCO</name>
<evidence type="ECO:0000313" key="3">
    <source>
        <dbReference type="Proteomes" id="UP000094336"/>
    </source>
</evidence>
<dbReference type="EMBL" id="KV454426">
    <property type="protein sequence ID" value="ODQ83138.1"/>
    <property type="molecule type" value="Genomic_DNA"/>
</dbReference>
<dbReference type="GeneID" id="30150191"/>
<keyword evidence="3" id="KW-1185">Reference proteome</keyword>
<organism evidence="2 3">
    <name type="scientific">Babjeviella inositovora NRRL Y-12698</name>
    <dbReference type="NCBI Taxonomy" id="984486"/>
    <lineage>
        <taxon>Eukaryota</taxon>
        <taxon>Fungi</taxon>
        <taxon>Dikarya</taxon>
        <taxon>Ascomycota</taxon>
        <taxon>Saccharomycotina</taxon>
        <taxon>Pichiomycetes</taxon>
        <taxon>Serinales incertae sedis</taxon>
        <taxon>Babjeviella</taxon>
    </lineage>
</organism>
<dbReference type="InterPro" id="IPR022210">
    <property type="entry name" value="TF_GCR1-like"/>
</dbReference>
<dbReference type="GO" id="GO:0000981">
    <property type="term" value="F:DNA-binding transcription factor activity, RNA polymerase II-specific"/>
    <property type="evidence" value="ECO:0007669"/>
    <property type="project" value="TreeGrafter"/>
</dbReference>
<dbReference type="PANTHER" id="PTHR37784">
    <property type="entry name" value="PROTEIN MSN1"/>
    <property type="match status" value="1"/>
</dbReference>
<protein>
    <recommendedName>
        <fullName evidence="1">Transcription activator GCR1-like domain-containing protein</fullName>
    </recommendedName>
</protein>